<dbReference type="PANTHER" id="PTHR11075:SF54">
    <property type="entry name" value="LARGE RIBOSOMAL SUBUNIT PROTEIN ML62"/>
    <property type="match status" value="1"/>
</dbReference>
<dbReference type="InterPro" id="IPR052104">
    <property type="entry name" value="Mito_Release_Factor_mL62"/>
</dbReference>
<keyword evidence="7" id="KW-1185">Reference proteome</keyword>
<dbReference type="InParanoid" id="A0A2J7RIS8"/>
<comment type="similarity">
    <text evidence="2">Belongs to the prokaryotic/mitochondrial release factor family. Mitochondrion-specific ribosomal protein mL62 subfamily.</text>
</comment>
<evidence type="ECO:0000313" key="6">
    <source>
        <dbReference type="EMBL" id="PNF40732.1"/>
    </source>
</evidence>
<dbReference type="AlphaFoldDB" id="A0A2J7RIS8"/>
<dbReference type="SUPFAM" id="SSF110916">
    <property type="entry name" value="Peptidyl-tRNA hydrolase domain-like"/>
    <property type="match status" value="1"/>
</dbReference>
<evidence type="ECO:0000256" key="3">
    <source>
        <dbReference type="ARBA" id="ARBA00039441"/>
    </source>
</evidence>
<reference evidence="6 7" key="1">
    <citation type="submission" date="2017-12" db="EMBL/GenBank/DDBJ databases">
        <title>Hemimetabolous genomes reveal molecular basis of termite eusociality.</title>
        <authorList>
            <person name="Harrison M.C."/>
            <person name="Jongepier E."/>
            <person name="Robertson H.M."/>
            <person name="Arning N."/>
            <person name="Bitard-Feildel T."/>
            <person name="Chao H."/>
            <person name="Childers C.P."/>
            <person name="Dinh H."/>
            <person name="Doddapaneni H."/>
            <person name="Dugan S."/>
            <person name="Gowin J."/>
            <person name="Greiner C."/>
            <person name="Han Y."/>
            <person name="Hu H."/>
            <person name="Hughes D.S.T."/>
            <person name="Huylmans A.-K."/>
            <person name="Kemena C."/>
            <person name="Kremer L.P.M."/>
            <person name="Lee S.L."/>
            <person name="Lopez-Ezquerra A."/>
            <person name="Mallet L."/>
            <person name="Monroy-Kuhn J.M."/>
            <person name="Moser A."/>
            <person name="Murali S.C."/>
            <person name="Muzny D.M."/>
            <person name="Otani S."/>
            <person name="Piulachs M.-D."/>
            <person name="Poelchau M."/>
            <person name="Qu J."/>
            <person name="Schaub F."/>
            <person name="Wada-Katsumata A."/>
            <person name="Worley K.C."/>
            <person name="Xie Q."/>
            <person name="Ylla G."/>
            <person name="Poulsen M."/>
            <person name="Gibbs R.A."/>
            <person name="Schal C."/>
            <person name="Richards S."/>
            <person name="Belles X."/>
            <person name="Korb J."/>
            <person name="Bornberg-Bauer E."/>
        </authorList>
    </citation>
    <scope>NUCLEOTIDE SEQUENCE [LARGE SCALE GENOMIC DNA]</scope>
    <source>
        <tissue evidence="6">Whole body</tissue>
    </source>
</reference>
<name>A0A2J7RIS8_9NEOP</name>
<evidence type="ECO:0000256" key="1">
    <source>
        <dbReference type="ARBA" id="ARBA00013260"/>
    </source>
</evidence>
<proteinExistence type="inferred from homology"/>
<dbReference type="Gene3D" id="3.30.160.20">
    <property type="match status" value="1"/>
</dbReference>
<sequence length="136" mass="15379">MRGIDLRTRAGSLAKVPVDPNCPNFSGFIPIDKLQVTYSRSTGPGGQNVNKVNTKVDLRFHVASAEWISQDIKQRILDEHSAKITKEGFLVIRSDKTRFQQLNLADALERLRTLIRAIAEPPKEVSPETEEKLRKR</sequence>
<dbReference type="InterPro" id="IPR000352">
    <property type="entry name" value="Pep_chain_release_fac_I"/>
</dbReference>
<evidence type="ECO:0000259" key="5">
    <source>
        <dbReference type="PROSITE" id="PS00745"/>
    </source>
</evidence>
<comment type="caution">
    <text evidence="6">The sequence shown here is derived from an EMBL/GenBank/DDBJ whole genome shotgun (WGS) entry which is preliminary data.</text>
</comment>
<dbReference type="FunFam" id="3.30.160.20:FF:000046">
    <property type="entry name" value="Peptidyl-tRNA hydrolase ICT1"/>
    <property type="match status" value="1"/>
</dbReference>
<dbReference type="Proteomes" id="UP000235965">
    <property type="component" value="Unassembled WGS sequence"/>
</dbReference>
<dbReference type="PROSITE" id="PS00745">
    <property type="entry name" value="RF_PROK_I"/>
    <property type="match status" value="1"/>
</dbReference>
<dbReference type="STRING" id="105785.A0A2J7RIS8"/>
<evidence type="ECO:0000313" key="7">
    <source>
        <dbReference type="Proteomes" id="UP000235965"/>
    </source>
</evidence>
<evidence type="ECO:0000256" key="4">
    <source>
        <dbReference type="ARBA" id="ARBA00041531"/>
    </source>
</evidence>
<dbReference type="Pfam" id="PF00472">
    <property type="entry name" value="RF-1"/>
    <property type="match status" value="1"/>
</dbReference>
<dbReference type="GO" id="GO:0016150">
    <property type="term" value="F:translation release factor activity, codon nonspecific"/>
    <property type="evidence" value="ECO:0007669"/>
    <property type="project" value="TreeGrafter"/>
</dbReference>
<organism evidence="6 7">
    <name type="scientific">Cryptotermes secundus</name>
    <dbReference type="NCBI Taxonomy" id="105785"/>
    <lineage>
        <taxon>Eukaryota</taxon>
        <taxon>Metazoa</taxon>
        <taxon>Ecdysozoa</taxon>
        <taxon>Arthropoda</taxon>
        <taxon>Hexapoda</taxon>
        <taxon>Insecta</taxon>
        <taxon>Pterygota</taxon>
        <taxon>Neoptera</taxon>
        <taxon>Polyneoptera</taxon>
        <taxon>Dictyoptera</taxon>
        <taxon>Blattodea</taxon>
        <taxon>Blattoidea</taxon>
        <taxon>Termitoidae</taxon>
        <taxon>Kalotermitidae</taxon>
        <taxon>Cryptotermitinae</taxon>
        <taxon>Cryptotermes</taxon>
    </lineage>
</organism>
<feature type="domain" description="Prokaryotic-type class I peptide chain release factors" evidence="5">
    <location>
        <begin position="40"/>
        <end position="56"/>
    </location>
</feature>
<dbReference type="GO" id="GO:0005762">
    <property type="term" value="C:mitochondrial large ribosomal subunit"/>
    <property type="evidence" value="ECO:0007669"/>
    <property type="project" value="TreeGrafter"/>
</dbReference>
<dbReference type="GO" id="GO:0070126">
    <property type="term" value="P:mitochondrial translational termination"/>
    <property type="evidence" value="ECO:0007669"/>
    <property type="project" value="TreeGrafter"/>
</dbReference>
<dbReference type="OrthoDB" id="270639at2759"/>
<dbReference type="FunCoup" id="A0A2J7RIS8">
    <property type="interactions" value="1290"/>
</dbReference>
<gene>
    <name evidence="6" type="ORF">B7P43_G00676</name>
</gene>
<accession>A0A2J7RIS8</accession>
<dbReference type="NCBIfam" id="NF006718">
    <property type="entry name" value="PRK09256.1"/>
    <property type="match status" value="1"/>
</dbReference>
<evidence type="ECO:0000256" key="2">
    <source>
        <dbReference type="ARBA" id="ARBA00038225"/>
    </source>
</evidence>
<dbReference type="EMBL" id="NEVH01003493">
    <property type="protein sequence ID" value="PNF40732.1"/>
    <property type="molecule type" value="Genomic_DNA"/>
</dbReference>
<dbReference type="PANTHER" id="PTHR11075">
    <property type="entry name" value="PEPTIDE CHAIN RELEASE FACTOR"/>
    <property type="match status" value="1"/>
</dbReference>
<dbReference type="EC" id="3.1.1.29" evidence="1"/>
<protein>
    <recommendedName>
        <fullName evidence="3">Large ribosomal subunit protein mL62</fullName>
        <ecNumber evidence="1">3.1.1.29</ecNumber>
    </recommendedName>
    <alternativeName>
        <fullName evidence="4">Peptidyl-tRNA hydrolase ICT1, mitochondrial</fullName>
    </alternativeName>
</protein>
<dbReference type="GO" id="GO:0004045">
    <property type="term" value="F:peptidyl-tRNA hydrolase activity"/>
    <property type="evidence" value="ECO:0007669"/>
    <property type="project" value="UniProtKB-EC"/>
</dbReference>